<feature type="transmembrane region" description="Helical" evidence="5">
    <location>
        <begin position="129"/>
        <end position="146"/>
    </location>
</feature>
<dbReference type="RefSeq" id="WP_249322996.1">
    <property type="nucleotide sequence ID" value="NZ_JACRTK010000001.1"/>
</dbReference>
<evidence type="ECO:0000256" key="5">
    <source>
        <dbReference type="SAM" id="Phobius"/>
    </source>
</evidence>
<keyword evidence="4 5" id="KW-0472">Membrane</keyword>
<protein>
    <submittedName>
        <fullName evidence="7">O-antigen ligase family protein</fullName>
    </submittedName>
</protein>
<dbReference type="GO" id="GO:0016874">
    <property type="term" value="F:ligase activity"/>
    <property type="evidence" value="ECO:0007669"/>
    <property type="project" value="UniProtKB-KW"/>
</dbReference>
<feature type="transmembrane region" description="Helical" evidence="5">
    <location>
        <begin position="36"/>
        <end position="57"/>
    </location>
</feature>
<comment type="subcellular location">
    <subcellularLocation>
        <location evidence="1">Membrane</location>
        <topology evidence="1">Multi-pass membrane protein</topology>
    </subcellularLocation>
</comment>
<sequence>MLQQQSKSKINLLLIKLLAFFIVLTPRLPISSSHAIRMEQVLVIGICFYAMVRFLIFRKLTIHISLFPVMFILFSMFILYSIFNGYFHGYRIVLNDFFELYKIIIYIGTFLITATLINDQEDKVEILKFLNILIWISGLIAITQYFNVLGLNEKYVKIIAPTQYLTLVDGYKNPRVISLSDNPNVYAVIVAIGALISLGLFFYEKKKYNIIIFGIDYIALLMTRSRTGFILSVVSIFIFFILGLREYTRKKSIGIGGRIKLMFGIGVFGVAFMALVFFVAPDALTWRLKEILDISSSRSWQLRLANWSEHFNYFLGCPILGMGPVKAIKYQYNADNEWLILLKKYGIVGTIYFINMFFIPVLAHWRKLTNNLIGKIYISTLVGAILYMVPAALFHSFQLMALIMILAGMSFSSSNSLRKIKF</sequence>
<dbReference type="Proteomes" id="UP000601522">
    <property type="component" value="Unassembled WGS sequence"/>
</dbReference>
<feature type="transmembrane region" description="Helical" evidence="5">
    <location>
        <begin position="259"/>
        <end position="280"/>
    </location>
</feature>
<dbReference type="GO" id="GO:0016020">
    <property type="term" value="C:membrane"/>
    <property type="evidence" value="ECO:0007669"/>
    <property type="project" value="UniProtKB-SubCell"/>
</dbReference>
<feature type="transmembrane region" description="Helical" evidence="5">
    <location>
        <begin position="100"/>
        <end position="117"/>
    </location>
</feature>
<dbReference type="InterPro" id="IPR051533">
    <property type="entry name" value="WaaL-like"/>
</dbReference>
<dbReference type="PANTHER" id="PTHR37422">
    <property type="entry name" value="TEICHURONIC ACID BIOSYNTHESIS PROTEIN TUAE"/>
    <property type="match status" value="1"/>
</dbReference>
<evidence type="ECO:0000256" key="1">
    <source>
        <dbReference type="ARBA" id="ARBA00004141"/>
    </source>
</evidence>
<feature type="transmembrane region" description="Helical" evidence="5">
    <location>
        <begin position="372"/>
        <end position="393"/>
    </location>
</feature>
<feature type="transmembrane region" description="Helical" evidence="5">
    <location>
        <begin position="64"/>
        <end position="88"/>
    </location>
</feature>
<comment type="caution">
    <text evidence="7">The sequence shown here is derived from an EMBL/GenBank/DDBJ whole genome shotgun (WGS) entry which is preliminary data.</text>
</comment>
<evidence type="ECO:0000256" key="4">
    <source>
        <dbReference type="ARBA" id="ARBA00023136"/>
    </source>
</evidence>
<reference evidence="7 8" key="1">
    <citation type="submission" date="2020-08" db="EMBL/GenBank/DDBJ databases">
        <title>Genome public.</title>
        <authorList>
            <person name="Liu C."/>
            <person name="Sun Q."/>
        </authorList>
    </citation>
    <scope>NUCLEOTIDE SEQUENCE [LARGE SCALE GENOMIC DNA]</scope>
    <source>
        <strain evidence="7 8">NSJ-26</strain>
    </source>
</reference>
<evidence type="ECO:0000313" key="8">
    <source>
        <dbReference type="Proteomes" id="UP000601522"/>
    </source>
</evidence>
<dbReference type="Pfam" id="PF04932">
    <property type="entry name" value="Wzy_C"/>
    <property type="match status" value="1"/>
</dbReference>
<evidence type="ECO:0000256" key="3">
    <source>
        <dbReference type="ARBA" id="ARBA00022989"/>
    </source>
</evidence>
<accession>A0A926ILI4</accession>
<keyword evidence="2 5" id="KW-0812">Transmembrane</keyword>
<dbReference type="AlphaFoldDB" id="A0A926ILI4"/>
<proteinExistence type="predicted"/>
<feature type="transmembrane region" description="Helical" evidence="5">
    <location>
        <begin position="12"/>
        <end position="30"/>
    </location>
</feature>
<keyword evidence="7" id="KW-0436">Ligase</keyword>
<keyword evidence="3 5" id="KW-1133">Transmembrane helix</keyword>
<feature type="transmembrane region" description="Helical" evidence="5">
    <location>
        <begin position="185"/>
        <end position="203"/>
    </location>
</feature>
<dbReference type="PANTHER" id="PTHR37422:SF13">
    <property type="entry name" value="LIPOPOLYSACCHARIDE BIOSYNTHESIS PROTEIN PA4999-RELATED"/>
    <property type="match status" value="1"/>
</dbReference>
<evidence type="ECO:0000256" key="2">
    <source>
        <dbReference type="ARBA" id="ARBA00022692"/>
    </source>
</evidence>
<dbReference type="EMBL" id="JACRTK010000001">
    <property type="protein sequence ID" value="MBC8590174.1"/>
    <property type="molecule type" value="Genomic_DNA"/>
</dbReference>
<name>A0A926ILI4_9FIRM</name>
<dbReference type="InterPro" id="IPR007016">
    <property type="entry name" value="O-antigen_ligase-rel_domated"/>
</dbReference>
<organism evidence="7 8">
    <name type="scientific">Wansuia hejianensis</name>
    <dbReference type="NCBI Taxonomy" id="2763667"/>
    <lineage>
        <taxon>Bacteria</taxon>
        <taxon>Bacillati</taxon>
        <taxon>Bacillota</taxon>
        <taxon>Clostridia</taxon>
        <taxon>Lachnospirales</taxon>
        <taxon>Lachnospiraceae</taxon>
        <taxon>Wansuia</taxon>
    </lineage>
</organism>
<evidence type="ECO:0000313" key="7">
    <source>
        <dbReference type="EMBL" id="MBC8590174.1"/>
    </source>
</evidence>
<feature type="transmembrane region" description="Helical" evidence="5">
    <location>
        <begin position="229"/>
        <end position="247"/>
    </location>
</feature>
<evidence type="ECO:0000259" key="6">
    <source>
        <dbReference type="Pfam" id="PF04932"/>
    </source>
</evidence>
<feature type="domain" description="O-antigen ligase-related" evidence="6">
    <location>
        <begin position="217"/>
        <end position="354"/>
    </location>
</feature>
<feature type="transmembrane region" description="Helical" evidence="5">
    <location>
        <begin position="345"/>
        <end position="365"/>
    </location>
</feature>
<keyword evidence="8" id="KW-1185">Reference proteome</keyword>
<gene>
    <name evidence="7" type="ORF">H8689_03340</name>
</gene>
<feature type="transmembrane region" description="Helical" evidence="5">
    <location>
        <begin position="399"/>
        <end position="417"/>
    </location>
</feature>
<feature type="transmembrane region" description="Helical" evidence="5">
    <location>
        <begin position="208"/>
        <end position="223"/>
    </location>
</feature>